<sequence length="170" mass="19615">MDRIILAGLNAMTGTDVSNRGERFESRIESIRKLCASTVEFYVEAVFENHRLPAHKTAENLDNSKRSFHAILNNNLQAHHIAIKYVPRLLTDEQNLNSVTARQEFLDRNMSQMWIKKMPQFSIFCLVNFFFAPILKSILKCRRFKTTEECKFSSILISGLNNGFSEIILV</sequence>
<keyword evidence="1" id="KW-1133">Transmembrane helix</keyword>
<dbReference type="AlphaFoldDB" id="A0A4Y2F275"/>
<evidence type="ECO:0000313" key="3">
    <source>
        <dbReference type="Proteomes" id="UP000499080"/>
    </source>
</evidence>
<dbReference type="EMBL" id="BGPR01000778">
    <property type="protein sequence ID" value="GBM35201.1"/>
    <property type="molecule type" value="Genomic_DNA"/>
</dbReference>
<comment type="caution">
    <text evidence="2">The sequence shown here is derived from an EMBL/GenBank/DDBJ whole genome shotgun (WGS) entry which is preliminary data.</text>
</comment>
<keyword evidence="1" id="KW-0472">Membrane</keyword>
<evidence type="ECO:0000256" key="1">
    <source>
        <dbReference type="SAM" id="Phobius"/>
    </source>
</evidence>
<gene>
    <name evidence="2" type="ORF">AVEN_189951_1</name>
</gene>
<protein>
    <submittedName>
        <fullName evidence="2">Uncharacterized protein</fullName>
    </submittedName>
</protein>
<accession>A0A4Y2F275</accession>
<evidence type="ECO:0000313" key="2">
    <source>
        <dbReference type="EMBL" id="GBM35201.1"/>
    </source>
</evidence>
<dbReference type="Proteomes" id="UP000499080">
    <property type="component" value="Unassembled WGS sequence"/>
</dbReference>
<reference evidence="2 3" key="1">
    <citation type="journal article" date="2019" name="Sci. Rep.">
        <title>Orb-weaving spider Araneus ventricosus genome elucidates the spidroin gene catalogue.</title>
        <authorList>
            <person name="Kono N."/>
            <person name="Nakamura H."/>
            <person name="Ohtoshi R."/>
            <person name="Moran D.A.P."/>
            <person name="Shinohara A."/>
            <person name="Yoshida Y."/>
            <person name="Fujiwara M."/>
            <person name="Mori M."/>
            <person name="Tomita M."/>
            <person name="Arakawa K."/>
        </authorList>
    </citation>
    <scope>NUCLEOTIDE SEQUENCE [LARGE SCALE GENOMIC DNA]</scope>
</reference>
<keyword evidence="1" id="KW-0812">Transmembrane</keyword>
<name>A0A4Y2F275_ARAVE</name>
<organism evidence="2 3">
    <name type="scientific">Araneus ventricosus</name>
    <name type="common">Orbweaver spider</name>
    <name type="synonym">Epeira ventricosa</name>
    <dbReference type="NCBI Taxonomy" id="182803"/>
    <lineage>
        <taxon>Eukaryota</taxon>
        <taxon>Metazoa</taxon>
        <taxon>Ecdysozoa</taxon>
        <taxon>Arthropoda</taxon>
        <taxon>Chelicerata</taxon>
        <taxon>Arachnida</taxon>
        <taxon>Araneae</taxon>
        <taxon>Araneomorphae</taxon>
        <taxon>Entelegynae</taxon>
        <taxon>Araneoidea</taxon>
        <taxon>Araneidae</taxon>
        <taxon>Araneus</taxon>
    </lineage>
</organism>
<feature type="transmembrane region" description="Helical" evidence="1">
    <location>
        <begin position="118"/>
        <end position="135"/>
    </location>
</feature>
<proteinExistence type="predicted"/>
<keyword evidence="3" id="KW-1185">Reference proteome</keyword>